<dbReference type="PANTHER" id="PTHR43252:SF7">
    <property type="entry name" value="TRANSCRIPTIONAL REGULATOR YQJI"/>
    <property type="match status" value="1"/>
</dbReference>
<dbReference type="InterPro" id="IPR036388">
    <property type="entry name" value="WH-like_DNA-bd_sf"/>
</dbReference>
<gene>
    <name evidence="2" type="ORF">ACFOOQ_08335</name>
</gene>
<protein>
    <submittedName>
        <fullName evidence="2">PadR family transcriptional regulator</fullName>
    </submittedName>
</protein>
<reference evidence="3" key="1">
    <citation type="journal article" date="2019" name="Int. J. Syst. Evol. Microbiol.">
        <title>The Global Catalogue of Microorganisms (GCM) 10K type strain sequencing project: providing services to taxonomists for standard genome sequencing and annotation.</title>
        <authorList>
            <consortium name="The Broad Institute Genomics Platform"/>
            <consortium name="The Broad Institute Genome Sequencing Center for Infectious Disease"/>
            <person name="Wu L."/>
            <person name="Ma J."/>
        </authorList>
    </citation>
    <scope>NUCLEOTIDE SEQUENCE [LARGE SCALE GENOMIC DNA]</scope>
    <source>
        <strain evidence="3">KCTC 42182</strain>
    </source>
</reference>
<organism evidence="2 3">
    <name type="scientific">Ferrovibrio xuzhouensis</name>
    <dbReference type="NCBI Taxonomy" id="1576914"/>
    <lineage>
        <taxon>Bacteria</taxon>
        <taxon>Pseudomonadati</taxon>
        <taxon>Pseudomonadota</taxon>
        <taxon>Alphaproteobacteria</taxon>
        <taxon>Rhodospirillales</taxon>
        <taxon>Rhodospirillaceae</taxon>
        <taxon>Ferrovibrio</taxon>
    </lineage>
</organism>
<evidence type="ECO:0000313" key="3">
    <source>
        <dbReference type="Proteomes" id="UP001595711"/>
    </source>
</evidence>
<dbReference type="Proteomes" id="UP001595711">
    <property type="component" value="Unassembled WGS sequence"/>
</dbReference>
<sequence length="214" mass="23573">MHGFKEALREHIAHKMMHRRRGRHGGGFGPGGFAAGMFGEAGMGGRGFRASRMVGAEDLQLLILALLAEKPRHGYEIIKALEEHSHGFYAPSPGVIYPALTYLEEIGFATVVAEGSKKLYSLTAEGGAHLADRRTQASTMLAELARVGERMARVRQFFAGGEEAEEAPDADPRSLRGIRHTLRHLLRDKADAAPEEQRRVIDILVRAIREIRGE</sequence>
<proteinExistence type="predicted"/>
<dbReference type="PANTHER" id="PTHR43252">
    <property type="entry name" value="TRANSCRIPTIONAL REGULATOR YQJI"/>
    <property type="match status" value="1"/>
</dbReference>
<dbReference type="SUPFAM" id="SSF46785">
    <property type="entry name" value="Winged helix' DNA-binding domain"/>
    <property type="match status" value="1"/>
</dbReference>
<keyword evidence="3" id="KW-1185">Reference proteome</keyword>
<accession>A0ABV7VF42</accession>
<dbReference type="InterPro" id="IPR005149">
    <property type="entry name" value="Tscrpt_reg_PadR_N"/>
</dbReference>
<dbReference type="EMBL" id="JBHRYJ010000001">
    <property type="protein sequence ID" value="MFC3675547.1"/>
    <property type="molecule type" value="Genomic_DNA"/>
</dbReference>
<evidence type="ECO:0000313" key="2">
    <source>
        <dbReference type="EMBL" id="MFC3675547.1"/>
    </source>
</evidence>
<feature type="domain" description="Transcription regulator PadR N-terminal" evidence="1">
    <location>
        <begin position="63"/>
        <end position="131"/>
    </location>
</feature>
<comment type="caution">
    <text evidence="2">The sequence shown here is derived from an EMBL/GenBank/DDBJ whole genome shotgun (WGS) entry which is preliminary data.</text>
</comment>
<name>A0ABV7VF42_9PROT</name>
<dbReference type="Pfam" id="PF03551">
    <property type="entry name" value="PadR"/>
    <property type="match status" value="1"/>
</dbReference>
<dbReference type="InterPro" id="IPR036390">
    <property type="entry name" value="WH_DNA-bd_sf"/>
</dbReference>
<dbReference type="RefSeq" id="WP_379724314.1">
    <property type="nucleotide sequence ID" value="NZ_JBHRYJ010000001.1"/>
</dbReference>
<dbReference type="Gene3D" id="1.10.10.10">
    <property type="entry name" value="Winged helix-like DNA-binding domain superfamily/Winged helix DNA-binding domain"/>
    <property type="match status" value="1"/>
</dbReference>
<evidence type="ECO:0000259" key="1">
    <source>
        <dbReference type="Pfam" id="PF03551"/>
    </source>
</evidence>